<dbReference type="PANTHER" id="PTHR31644">
    <property type="entry name" value="TRANSCRIPTIONAL ACTIVATOR ARO80-RELATED"/>
    <property type="match status" value="1"/>
</dbReference>
<reference evidence="3" key="1">
    <citation type="journal article" date="2017" name="Nat. Microbiol.">
        <title>Global analysis of biosynthetic gene clusters reveals vast potential of secondary metabolite production in Penicillium species.</title>
        <authorList>
            <person name="Nielsen J.C."/>
            <person name="Grijseels S."/>
            <person name="Prigent S."/>
            <person name="Ji B."/>
            <person name="Dainat J."/>
            <person name="Nielsen K.F."/>
            <person name="Frisvad J.C."/>
            <person name="Workman M."/>
            <person name="Nielsen J."/>
        </authorList>
    </citation>
    <scope>NUCLEOTIDE SEQUENCE [LARGE SCALE GENOMIC DNA]</scope>
    <source>
        <strain evidence="3">IBT 13039</strain>
    </source>
</reference>
<evidence type="ECO:0000313" key="2">
    <source>
        <dbReference type="EMBL" id="OQE92632.1"/>
    </source>
</evidence>
<sequence length="516" mass="57512">MVLISMGRYLGVLAGSCRGGDFSRYRRSRKESASQAANIGPHQQCLSASPSDNEALQPTNAEKPMHDNLQNPSDALLILAHSAGQPDVQEERTIDDDARVSQHSHAGGVSPRGTAGQGQDGNTGICRKTSSISTTYLSDHDKGSYYLLRNKIITLPLLMDLLRLQVNPSGNPRALGTIADLECNKRVFPDHCILVIALQDCPDLTDLYRATWDYLRQQILDIVLGVATTRRICCVEGLLLLGEWNLINYGQTQADDGGEAAWSILGVAVRLAYRLRLEDSGFEEKNEELDPASQRKRLASTFTYLSDRQISIRMGQAFWCRGPGLSRRFTAQDFPSLQPNHANDEDLASWIQAQVELTTLFGNAHDILFASKSHTVKLITRGDYVKYIDDTSLAMTAWEHSWQSLAVSKHLKSFLTLMKDYLRLYVNAFAFQAVIYRASRASPEKGDVGGPGLDFPNSTMAIADARHIYEALDAAESLLKTFAEDFDPEKHLRYMPTRFYLQIPTLLNHTWLDKGN</sequence>
<keyword evidence="3" id="KW-1185">Reference proteome</keyword>
<feature type="region of interest" description="Disordered" evidence="1">
    <location>
        <begin position="26"/>
        <end position="69"/>
    </location>
</feature>
<feature type="region of interest" description="Disordered" evidence="1">
    <location>
        <begin position="101"/>
        <end position="124"/>
    </location>
</feature>
<dbReference type="GO" id="GO:0000981">
    <property type="term" value="F:DNA-binding transcription factor activity, RNA polymerase II-specific"/>
    <property type="evidence" value="ECO:0007669"/>
    <property type="project" value="TreeGrafter"/>
</dbReference>
<dbReference type="PANTHER" id="PTHR31644:SF1">
    <property type="entry name" value="ZN(II)2CYS6 TRANSCRIPTION FACTOR (EUROFUNG)"/>
    <property type="match status" value="1"/>
</dbReference>
<dbReference type="Proteomes" id="UP000191691">
    <property type="component" value="Unassembled WGS sequence"/>
</dbReference>
<organism evidence="2 3">
    <name type="scientific">Penicillium nalgiovense</name>
    <dbReference type="NCBI Taxonomy" id="60175"/>
    <lineage>
        <taxon>Eukaryota</taxon>
        <taxon>Fungi</taxon>
        <taxon>Dikarya</taxon>
        <taxon>Ascomycota</taxon>
        <taxon>Pezizomycotina</taxon>
        <taxon>Eurotiomycetes</taxon>
        <taxon>Eurotiomycetidae</taxon>
        <taxon>Eurotiales</taxon>
        <taxon>Aspergillaceae</taxon>
        <taxon>Penicillium</taxon>
    </lineage>
</organism>
<evidence type="ECO:0000313" key="3">
    <source>
        <dbReference type="Proteomes" id="UP000191691"/>
    </source>
</evidence>
<gene>
    <name evidence="2" type="ORF">PENNAL_c0007G03275</name>
</gene>
<name>A0A1V6YZN1_PENNA</name>
<feature type="compositionally biased region" description="Polar residues" evidence="1">
    <location>
        <begin position="44"/>
        <end position="60"/>
    </location>
</feature>
<dbReference type="AlphaFoldDB" id="A0A1V6YZN1"/>
<comment type="caution">
    <text evidence="2">The sequence shown here is derived from an EMBL/GenBank/DDBJ whole genome shotgun (WGS) entry which is preliminary data.</text>
</comment>
<dbReference type="GO" id="GO:0005634">
    <property type="term" value="C:nucleus"/>
    <property type="evidence" value="ECO:0007669"/>
    <property type="project" value="TreeGrafter"/>
</dbReference>
<accession>A0A1V6YZN1</accession>
<proteinExistence type="predicted"/>
<dbReference type="CDD" id="cd12148">
    <property type="entry name" value="fungal_TF_MHR"/>
    <property type="match status" value="1"/>
</dbReference>
<dbReference type="STRING" id="60175.A0A1V6YZN1"/>
<protein>
    <submittedName>
        <fullName evidence="2">Uncharacterized protein</fullName>
    </submittedName>
</protein>
<dbReference type="EMBL" id="MOOB01000007">
    <property type="protein sequence ID" value="OQE92632.1"/>
    <property type="molecule type" value="Genomic_DNA"/>
</dbReference>
<dbReference type="InterPro" id="IPR052780">
    <property type="entry name" value="AAA_Catabolism_Regulators"/>
</dbReference>
<evidence type="ECO:0000256" key="1">
    <source>
        <dbReference type="SAM" id="MobiDB-lite"/>
    </source>
</evidence>